<keyword evidence="2 6" id="KW-0547">Nucleotide-binding</keyword>
<dbReference type="Proteomes" id="UP001253848">
    <property type="component" value="Unassembled WGS sequence"/>
</dbReference>
<dbReference type="Gene3D" id="3.40.50.300">
    <property type="entry name" value="P-loop containing nucleotide triphosphate hydrolases"/>
    <property type="match status" value="1"/>
</dbReference>
<dbReference type="InterPro" id="IPR025662">
    <property type="entry name" value="Sigma_54_int_dom_ATP-bd_1"/>
</dbReference>
<dbReference type="InterPro" id="IPR059188">
    <property type="entry name" value="Znf_CLPX-like"/>
</dbReference>
<dbReference type="GO" id="GO:0008233">
    <property type="term" value="F:peptidase activity"/>
    <property type="evidence" value="ECO:0007669"/>
    <property type="project" value="UniProtKB-KW"/>
</dbReference>
<dbReference type="InterPro" id="IPR003959">
    <property type="entry name" value="ATPase_AAA_core"/>
</dbReference>
<sequence length="410" mass="45578">MGKEDLECSFCGRKKPETSLLIAGLDAHICDRCIEQAHGIVLEESRQGEAKELSSDLMLSKPKAIKSFLDEYVIGQEDTKKVMSVAVYNHYKRLLQPGSDDDVEIQKSNIIMVGETGTGKTLIAKTIAKMLNVPLAIVDATVLTEAGYVGEDVEGILTRLLQAADYNTEKAQRGIVFIDEIDKIARKSDNPSITRDVSGEGVQQALLKLLEGTTVNVPPKGGRKHPDQKFIEVDTENILFIAGGAFDGIERNISKRLNMQAVGFSASKSDDKIERTNLLKYIIPKDLKDFGLIPEIIGRLPALTYMNPLDKETLRQILTEPKNAIIKQYQKLFEMDDIEFTMTEDALEYIVEKAVEYKLGARGLRSLCEAILTDAMFEMPESKETKLVVDAEYAENKLNKSTINKLKAVS</sequence>
<dbReference type="InterPro" id="IPR003593">
    <property type="entry name" value="AAA+_ATPase"/>
</dbReference>
<name>A0ABU3DRA1_9FLAO</name>
<dbReference type="GO" id="GO:0006508">
    <property type="term" value="P:proteolysis"/>
    <property type="evidence" value="ECO:0007669"/>
    <property type="project" value="UniProtKB-KW"/>
</dbReference>
<evidence type="ECO:0000256" key="2">
    <source>
        <dbReference type="ARBA" id="ARBA00022741"/>
    </source>
</evidence>
<dbReference type="InterPro" id="IPR050052">
    <property type="entry name" value="ATP-dep_Clp_protease_ClpX"/>
</dbReference>
<feature type="binding site" evidence="6 7">
    <location>
        <position position="30"/>
    </location>
    <ligand>
        <name>Zn(2+)</name>
        <dbReference type="ChEBI" id="CHEBI:29105"/>
    </ligand>
</feature>
<comment type="similarity">
    <text evidence="6 7">Belongs to the ClpX chaperone family.</text>
</comment>
<dbReference type="SUPFAM" id="SSF52540">
    <property type="entry name" value="P-loop containing nucleoside triphosphate hydrolases"/>
    <property type="match status" value="1"/>
</dbReference>
<dbReference type="CDD" id="cd19497">
    <property type="entry name" value="RecA-like_ClpX"/>
    <property type="match status" value="1"/>
</dbReference>
<dbReference type="HAMAP" id="MF_00175">
    <property type="entry name" value="ClpX"/>
    <property type="match status" value="1"/>
</dbReference>
<protein>
    <recommendedName>
        <fullName evidence="6">ATP-dependent Clp protease ATP-binding subunit ClpX</fullName>
    </recommendedName>
</protein>
<proteinExistence type="inferred from homology"/>
<feature type="binding site" evidence="6 7">
    <location>
        <position position="11"/>
    </location>
    <ligand>
        <name>Zn(2+)</name>
        <dbReference type="ChEBI" id="CHEBI:29105"/>
    </ligand>
</feature>
<comment type="caution">
    <text evidence="6">Lacks conserved residue(s) required for the propagation of feature annotation.</text>
</comment>
<dbReference type="NCBIfam" id="TIGR00382">
    <property type="entry name" value="clpX"/>
    <property type="match status" value="1"/>
</dbReference>
<reference evidence="9 10" key="1">
    <citation type="submission" date="2023-09" db="EMBL/GenBank/DDBJ databases">
        <authorList>
            <person name="Rey-Velasco X."/>
        </authorList>
    </citation>
    <scope>NUCLEOTIDE SEQUENCE [LARGE SCALE GENOMIC DNA]</scope>
    <source>
        <strain evidence="9 10">F225</strain>
    </source>
</reference>
<evidence type="ECO:0000256" key="6">
    <source>
        <dbReference type="HAMAP-Rule" id="MF_00175"/>
    </source>
</evidence>
<dbReference type="InterPro" id="IPR019489">
    <property type="entry name" value="Clp_ATPase_C"/>
</dbReference>
<dbReference type="Pfam" id="PF06689">
    <property type="entry name" value="zf-C4_ClpX"/>
    <property type="match status" value="1"/>
</dbReference>
<dbReference type="NCBIfam" id="NF003745">
    <property type="entry name" value="PRK05342.1"/>
    <property type="match status" value="1"/>
</dbReference>
<evidence type="ECO:0000256" key="3">
    <source>
        <dbReference type="ARBA" id="ARBA00022833"/>
    </source>
</evidence>
<keyword evidence="4 6" id="KW-0067">ATP-binding</keyword>
<feature type="binding site" evidence="6 7">
    <location>
        <position position="33"/>
    </location>
    <ligand>
        <name>Zn(2+)</name>
        <dbReference type="ChEBI" id="CHEBI:29105"/>
    </ligand>
</feature>
<keyword evidence="10" id="KW-1185">Reference proteome</keyword>
<organism evidence="9 10">
    <name type="scientific">Autumnicola psychrophila</name>
    <dbReference type="NCBI Taxonomy" id="3075592"/>
    <lineage>
        <taxon>Bacteria</taxon>
        <taxon>Pseudomonadati</taxon>
        <taxon>Bacteroidota</taxon>
        <taxon>Flavobacteriia</taxon>
        <taxon>Flavobacteriales</taxon>
        <taxon>Flavobacteriaceae</taxon>
        <taxon>Autumnicola</taxon>
    </lineage>
</organism>
<dbReference type="SMART" id="SM00382">
    <property type="entry name" value="AAA"/>
    <property type="match status" value="1"/>
</dbReference>
<keyword evidence="5 6" id="KW-0143">Chaperone</keyword>
<dbReference type="RefSeq" id="WP_311499642.1">
    <property type="nucleotide sequence ID" value="NZ_JAVRHN010000005.1"/>
</dbReference>
<dbReference type="PROSITE" id="PS51902">
    <property type="entry name" value="CLPX_ZB"/>
    <property type="match status" value="1"/>
</dbReference>
<accession>A0ABU3DRA1</accession>
<dbReference type="Pfam" id="PF10431">
    <property type="entry name" value="ClpB_D2-small"/>
    <property type="match status" value="1"/>
</dbReference>
<keyword evidence="9" id="KW-0378">Hydrolase</keyword>
<feature type="domain" description="ClpX-type ZB" evidence="8">
    <location>
        <begin position="1"/>
        <end position="49"/>
    </location>
</feature>
<keyword evidence="9" id="KW-0645">Protease</keyword>
<dbReference type="InterPro" id="IPR010603">
    <property type="entry name" value="Znf_CppX_C4"/>
</dbReference>
<dbReference type="PANTHER" id="PTHR48102">
    <property type="entry name" value="ATP-DEPENDENT CLP PROTEASE ATP-BINDING SUBUNIT CLPX-LIKE, MITOCHONDRIAL-RELATED"/>
    <property type="match status" value="1"/>
</dbReference>
<dbReference type="InterPro" id="IPR046425">
    <property type="entry name" value="ClpX_bact"/>
</dbReference>
<dbReference type="SMART" id="SM01086">
    <property type="entry name" value="ClpB_D2-small"/>
    <property type="match status" value="1"/>
</dbReference>
<dbReference type="Pfam" id="PF07724">
    <property type="entry name" value="AAA_2"/>
    <property type="match status" value="1"/>
</dbReference>
<evidence type="ECO:0000256" key="1">
    <source>
        <dbReference type="ARBA" id="ARBA00022723"/>
    </source>
</evidence>
<comment type="caution">
    <text evidence="9">The sequence shown here is derived from an EMBL/GenBank/DDBJ whole genome shotgun (WGS) entry which is preliminary data.</text>
</comment>
<dbReference type="InterPro" id="IPR038366">
    <property type="entry name" value="Znf_CppX_C4_sf"/>
</dbReference>
<feature type="binding site" evidence="6 7">
    <location>
        <position position="8"/>
    </location>
    <ligand>
        <name>Zn(2+)</name>
        <dbReference type="ChEBI" id="CHEBI:29105"/>
    </ligand>
</feature>
<dbReference type="Gene3D" id="1.10.8.60">
    <property type="match status" value="1"/>
</dbReference>
<dbReference type="PROSITE" id="PS00675">
    <property type="entry name" value="SIGMA54_INTERACT_1"/>
    <property type="match status" value="1"/>
</dbReference>
<dbReference type="GO" id="GO:0005524">
    <property type="term" value="F:ATP binding"/>
    <property type="evidence" value="ECO:0007669"/>
    <property type="project" value="UniProtKB-KW"/>
</dbReference>
<evidence type="ECO:0000256" key="7">
    <source>
        <dbReference type="PROSITE-ProRule" id="PRU01250"/>
    </source>
</evidence>
<dbReference type="PANTHER" id="PTHR48102:SF7">
    <property type="entry name" value="ATP-DEPENDENT CLP PROTEASE ATP-BINDING SUBUNIT CLPX-LIKE, MITOCHONDRIAL"/>
    <property type="match status" value="1"/>
</dbReference>
<comment type="function">
    <text evidence="6">ATP-dependent specificity component of the Clp protease. It directs the protease to specific substrates. Can perform chaperone functions in the absence of ClpP.</text>
</comment>
<keyword evidence="3 6" id="KW-0862">Zinc</keyword>
<dbReference type="InterPro" id="IPR004487">
    <property type="entry name" value="Clp_protease_ATP-bd_su_ClpX"/>
</dbReference>
<keyword evidence="1 6" id="KW-0479">Metal-binding</keyword>
<comment type="subunit">
    <text evidence="6">Component of the ClpX-ClpP complex. Forms a hexameric ring that, in the presence of ATP, binds to fourteen ClpP subunits assembled into a disk-like structure with a central cavity, resembling the structure of eukaryotic proteasomes.</text>
</comment>
<evidence type="ECO:0000313" key="9">
    <source>
        <dbReference type="EMBL" id="MDT0686245.1"/>
    </source>
</evidence>
<evidence type="ECO:0000259" key="8">
    <source>
        <dbReference type="PROSITE" id="PS51902"/>
    </source>
</evidence>
<dbReference type="SUPFAM" id="SSF57716">
    <property type="entry name" value="Glucocorticoid receptor-like (DNA-binding domain)"/>
    <property type="match status" value="1"/>
</dbReference>
<dbReference type="EMBL" id="JAVRHN010000005">
    <property type="protein sequence ID" value="MDT0686245.1"/>
    <property type="molecule type" value="Genomic_DNA"/>
</dbReference>
<gene>
    <name evidence="6 9" type="primary">clpX</name>
    <name evidence="9" type="ORF">RM541_07705</name>
</gene>
<evidence type="ECO:0000256" key="4">
    <source>
        <dbReference type="ARBA" id="ARBA00022840"/>
    </source>
</evidence>
<evidence type="ECO:0000313" key="10">
    <source>
        <dbReference type="Proteomes" id="UP001253848"/>
    </source>
</evidence>
<dbReference type="Gene3D" id="6.20.220.10">
    <property type="entry name" value="ClpX chaperone, C4-type zinc finger domain"/>
    <property type="match status" value="1"/>
</dbReference>
<dbReference type="InterPro" id="IPR027417">
    <property type="entry name" value="P-loop_NTPase"/>
</dbReference>
<evidence type="ECO:0000256" key="5">
    <source>
        <dbReference type="ARBA" id="ARBA00023186"/>
    </source>
</evidence>
<dbReference type="SMART" id="SM00994">
    <property type="entry name" value="zf-C4_ClpX"/>
    <property type="match status" value="1"/>
</dbReference>